<dbReference type="Gene3D" id="1.10.1510.10">
    <property type="entry name" value="Uncharacterised protein YqeY/AIM41 PF09424, N-terminal domain"/>
    <property type="match status" value="1"/>
</dbReference>
<keyword evidence="2" id="KW-1185">Reference proteome</keyword>
<dbReference type="GO" id="GO:0016884">
    <property type="term" value="F:carbon-nitrogen ligase activity, with glutamine as amido-N-donor"/>
    <property type="evidence" value="ECO:0007669"/>
    <property type="project" value="InterPro"/>
</dbReference>
<dbReference type="Pfam" id="PF09424">
    <property type="entry name" value="YqeY"/>
    <property type="match status" value="1"/>
</dbReference>
<name>M1LPE6_9PROT</name>
<gene>
    <name evidence="1" type="ORF">CDEE_0504</name>
</gene>
<dbReference type="Gene3D" id="1.10.10.410">
    <property type="match status" value="1"/>
</dbReference>
<dbReference type="PANTHER" id="PTHR28055">
    <property type="entry name" value="ALTERED INHERITANCE OF MITOCHONDRIA PROTEIN 41, MITOCHONDRIAL"/>
    <property type="match status" value="1"/>
</dbReference>
<dbReference type="AlphaFoldDB" id="M1LPE6"/>
<dbReference type="HOGENOM" id="CLU_079430_2_2_4"/>
<reference evidence="1 2" key="1">
    <citation type="journal article" date="2013" name="Genome Biol. Evol.">
        <title>Genome evolution and phylogenomic analysis of candidatus kinetoplastibacterium, the betaproteobacterial endosymbionts of strigomonas and angomonas.</title>
        <authorList>
            <person name="Alves J.M."/>
            <person name="Serrano M.G."/>
            <person name="Maia da Silva F."/>
            <person name="Voegtly L.J."/>
            <person name="Matveyev A.V."/>
            <person name="Teixeira M.M."/>
            <person name="Camargo E.P."/>
            <person name="Buck G.A."/>
        </authorList>
    </citation>
    <scope>NUCLEOTIDE SEQUENCE [LARGE SCALE GENOMIC DNA]</scope>
    <source>
        <strain evidence="1 2">TCC036E</strain>
    </source>
</reference>
<dbReference type="InterPro" id="IPR042184">
    <property type="entry name" value="YqeY/Aim41_N"/>
</dbReference>
<dbReference type="STRING" id="1208918.CDEE_0504"/>
<dbReference type="Proteomes" id="UP000011686">
    <property type="component" value="Chromosome"/>
</dbReference>
<evidence type="ECO:0000313" key="2">
    <source>
        <dbReference type="Proteomes" id="UP000011686"/>
    </source>
</evidence>
<dbReference type="SUPFAM" id="SSF89095">
    <property type="entry name" value="GatB/YqeY motif"/>
    <property type="match status" value="1"/>
</dbReference>
<evidence type="ECO:0000313" key="1">
    <source>
        <dbReference type="EMBL" id="AGF47547.1"/>
    </source>
</evidence>
<organism evidence="1 2">
    <name type="scientific">Candidatus Kinetoplastidibacterium crithidiae TCC036E</name>
    <dbReference type="NCBI Taxonomy" id="1208918"/>
    <lineage>
        <taxon>Bacteria</taxon>
        <taxon>Pseudomonadati</taxon>
        <taxon>Pseudomonadota</taxon>
        <taxon>Betaproteobacteria</taxon>
        <taxon>Candidatus Kinetoplastidibacterium</taxon>
    </lineage>
</organism>
<dbReference type="InterPro" id="IPR019004">
    <property type="entry name" value="YqeY/Aim41"/>
</dbReference>
<dbReference type="InterPro" id="IPR023168">
    <property type="entry name" value="GatB_Yqey_C_2"/>
</dbReference>
<dbReference type="InterPro" id="IPR003789">
    <property type="entry name" value="Asn/Gln_tRNA_amidoTrase-B-like"/>
</dbReference>
<dbReference type="RefSeq" id="WP_015238619.1">
    <property type="nucleotide sequence ID" value="NC_020283.1"/>
</dbReference>
<sequence length="155" mass="17677">MNSINIKDTIQDKLIAALKSHQTERLSTLRLLLAAIKEKEIEKRTQLNNIDIICIIEKQINQRLESIQEFTKANRELRVIQEKNEILVLEELLPNQASEEEINQVINNAILVVESKGINGKASIGETIKIIKKELIGRVNMSAISKKIHELFSNK</sequence>
<dbReference type="PATRIC" id="fig|1208918.3.peg.245"/>
<dbReference type="EMBL" id="CP003804">
    <property type="protein sequence ID" value="AGF47547.1"/>
    <property type="molecule type" value="Genomic_DNA"/>
</dbReference>
<proteinExistence type="predicted"/>
<dbReference type="KEGG" id="kct:CDEE_0504"/>
<dbReference type="eggNOG" id="COG1610">
    <property type="taxonomic scope" value="Bacteria"/>
</dbReference>
<protein>
    <submittedName>
        <fullName evidence="1">Yqey-like protein</fullName>
    </submittedName>
</protein>
<accession>M1LPE6</accession>
<dbReference type="PANTHER" id="PTHR28055:SF1">
    <property type="entry name" value="ALTERED INHERITANCE OF MITOCHONDRIA PROTEIN 41, MITOCHONDRIAL"/>
    <property type="match status" value="1"/>
</dbReference>